<dbReference type="AlphaFoldDB" id="A6G8A1"/>
<dbReference type="PANTHER" id="PTHR11228:SF7">
    <property type="entry name" value="PQQA PEPTIDE CYCLASE"/>
    <property type="match status" value="1"/>
</dbReference>
<evidence type="ECO:0000256" key="2">
    <source>
        <dbReference type="ARBA" id="ARBA00022691"/>
    </source>
</evidence>
<evidence type="ECO:0000259" key="6">
    <source>
        <dbReference type="PROSITE" id="PS51918"/>
    </source>
</evidence>
<dbReference type="PANTHER" id="PTHR11228">
    <property type="entry name" value="RADICAL SAM DOMAIN PROTEIN"/>
    <property type="match status" value="1"/>
</dbReference>
<dbReference type="Gene3D" id="3.20.20.70">
    <property type="entry name" value="Aldolase class I"/>
    <property type="match status" value="1"/>
</dbReference>
<dbReference type="GO" id="GO:0051536">
    <property type="term" value="F:iron-sulfur cluster binding"/>
    <property type="evidence" value="ECO:0007669"/>
    <property type="project" value="UniProtKB-KW"/>
</dbReference>
<dbReference type="GO" id="GO:0003824">
    <property type="term" value="F:catalytic activity"/>
    <property type="evidence" value="ECO:0007669"/>
    <property type="project" value="InterPro"/>
</dbReference>
<organism evidence="7 8">
    <name type="scientific">Plesiocystis pacifica SIR-1</name>
    <dbReference type="NCBI Taxonomy" id="391625"/>
    <lineage>
        <taxon>Bacteria</taxon>
        <taxon>Pseudomonadati</taxon>
        <taxon>Myxococcota</taxon>
        <taxon>Polyangia</taxon>
        <taxon>Nannocystales</taxon>
        <taxon>Nannocystaceae</taxon>
        <taxon>Plesiocystis</taxon>
    </lineage>
</organism>
<evidence type="ECO:0000313" key="7">
    <source>
        <dbReference type="EMBL" id="EDM77942.1"/>
    </source>
</evidence>
<dbReference type="eggNOG" id="COG0535">
    <property type="taxonomic scope" value="Bacteria"/>
</dbReference>
<dbReference type="STRING" id="391625.PPSIR1_01944"/>
<dbReference type="SUPFAM" id="SSF102114">
    <property type="entry name" value="Radical SAM enzymes"/>
    <property type="match status" value="1"/>
</dbReference>
<keyword evidence="3" id="KW-0479">Metal-binding</keyword>
<keyword evidence="4" id="KW-0408">Iron</keyword>
<proteinExistence type="predicted"/>
<dbReference type="RefSeq" id="WP_006972946.1">
    <property type="nucleotide sequence ID" value="NZ_ABCS01000038.1"/>
</dbReference>
<keyword evidence="8" id="KW-1185">Reference proteome</keyword>
<protein>
    <submittedName>
        <fullName evidence="7">Molybdenum cofactor biosynthesis protein A (MoaA)</fullName>
    </submittedName>
</protein>
<keyword evidence="2" id="KW-0949">S-adenosyl-L-methionine</keyword>
<comment type="cofactor">
    <cofactor evidence="1">
        <name>[4Fe-4S] cluster</name>
        <dbReference type="ChEBI" id="CHEBI:49883"/>
    </cofactor>
</comment>
<dbReference type="InterPro" id="IPR058240">
    <property type="entry name" value="rSAM_sf"/>
</dbReference>
<dbReference type="Pfam" id="PF04055">
    <property type="entry name" value="Radical_SAM"/>
    <property type="match status" value="1"/>
</dbReference>
<dbReference type="InterPro" id="IPR050377">
    <property type="entry name" value="Radical_SAM_PqqE_MftC-like"/>
</dbReference>
<keyword evidence="5" id="KW-0411">Iron-sulfur</keyword>
<dbReference type="EMBL" id="ABCS01000038">
    <property type="protein sequence ID" value="EDM77942.1"/>
    <property type="molecule type" value="Genomic_DNA"/>
</dbReference>
<dbReference type="SFLD" id="SFLDG01067">
    <property type="entry name" value="SPASM/twitch_domain_containing"/>
    <property type="match status" value="1"/>
</dbReference>
<comment type="caution">
    <text evidence="7">The sequence shown here is derived from an EMBL/GenBank/DDBJ whole genome shotgun (WGS) entry which is preliminary data.</text>
</comment>
<name>A6G8A1_9BACT</name>
<feature type="domain" description="Radical SAM core" evidence="6">
    <location>
        <begin position="19"/>
        <end position="233"/>
    </location>
</feature>
<evidence type="ECO:0000256" key="4">
    <source>
        <dbReference type="ARBA" id="ARBA00023004"/>
    </source>
</evidence>
<evidence type="ECO:0000256" key="5">
    <source>
        <dbReference type="ARBA" id="ARBA00023014"/>
    </source>
</evidence>
<dbReference type="PROSITE" id="PS51918">
    <property type="entry name" value="RADICAL_SAM"/>
    <property type="match status" value="1"/>
</dbReference>
<dbReference type="InterPro" id="IPR007197">
    <property type="entry name" value="rSAM"/>
</dbReference>
<evidence type="ECO:0000256" key="3">
    <source>
        <dbReference type="ARBA" id="ARBA00022723"/>
    </source>
</evidence>
<sequence length="664" mass="74733">MDGGTATSQAQKNVTKEDAAHQKRNWVRLTFDCNDNCIFCLDSHTHNGTYRSREEVKAQILDGRRKGAERLILSGGEPTIHPDYAQFVRLGRLAGYKRIQTVTNGRLFAYKDFLTRCIDEGLGEITFSIHGVNARIHDALVGTKGAFEQEIKGLQNALDDGRVIINIDVCVNRGNVKTLPDLIEKFTNMGVREYDLLHVIPFGRAYTEGKETLFYDLEEMRPYLLKAFEYSKRPDMHIWLNRFPVPHLEGFENLIQDPYKLNDEVRGRKEEYELLLDEGVPLDCRAPHRCSHCYMEPICDELDEVRALVKESAFEVVRYDTEWEAKQGPVFGGDPASAERSKMRRQMVEMLQAAEATGSQVTAEAAAFALTEKMQAANAGALAQMDPNLDKVEHKKLRLPVLQTLGMNASGGMIYDKPEYPGLDEQITRALKQAGVGAMPLWLVAPNLDKARAGRFELFGQATQLELELEDYAGLADALTLADGKATLFDRELTRVVVRTAEDAQAMLALEADFEVCVMLSKAVEPWLLELAERESVSPRLALRQPTHERLTESAEQDLDLPAFFSRFGHAVPVDDVPSCVLGRPARARRGILDTSMMTLSAAGQEGKLEIFRYIKRYILDRYWRKSLRCKTCVYTESCRGMHISYIRAHGFALMDPVEAAAAQ</sequence>
<evidence type="ECO:0000256" key="1">
    <source>
        <dbReference type="ARBA" id="ARBA00001966"/>
    </source>
</evidence>
<reference evidence="7 8" key="1">
    <citation type="submission" date="2007-06" db="EMBL/GenBank/DDBJ databases">
        <authorList>
            <person name="Shimkets L."/>
            <person name="Ferriera S."/>
            <person name="Johnson J."/>
            <person name="Kravitz S."/>
            <person name="Beeson K."/>
            <person name="Sutton G."/>
            <person name="Rogers Y.-H."/>
            <person name="Friedman R."/>
            <person name="Frazier M."/>
            <person name="Venter J.C."/>
        </authorList>
    </citation>
    <scope>NUCLEOTIDE SEQUENCE [LARGE SCALE GENOMIC DNA]</scope>
    <source>
        <strain evidence="7 8">SIR-1</strain>
    </source>
</reference>
<gene>
    <name evidence="7" type="ORF">PPSIR1_01944</name>
</gene>
<dbReference type="Proteomes" id="UP000005801">
    <property type="component" value="Unassembled WGS sequence"/>
</dbReference>
<dbReference type="OrthoDB" id="9782387at2"/>
<dbReference type="CDD" id="cd01335">
    <property type="entry name" value="Radical_SAM"/>
    <property type="match status" value="1"/>
</dbReference>
<accession>A6G8A1</accession>
<dbReference type="GO" id="GO:0046872">
    <property type="term" value="F:metal ion binding"/>
    <property type="evidence" value="ECO:0007669"/>
    <property type="project" value="UniProtKB-KW"/>
</dbReference>
<evidence type="ECO:0000313" key="8">
    <source>
        <dbReference type="Proteomes" id="UP000005801"/>
    </source>
</evidence>
<dbReference type="InterPro" id="IPR013785">
    <property type="entry name" value="Aldolase_TIM"/>
</dbReference>
<dbReference type="SFLD" id="SFLDS00029">
    <property type="entry name" value="Radical_SAM"/>
    <property type="match status" value="1"/>
</dbReference>